<dbReference type="InterPro" id="IPR052190">
    <property type="entry name" value="Euk-Arch_PrmC-MTase"/>
</dbReference>
<dbReference type="InterPro" id="IPR007848">
    <property type="entry name" value="Small_mtfrase_dom"/>
</dbReference>
<evidence type="ECO:0000313" key="5">
    <source>
        <dbReference type="EMBL" id="NEU74343.1"/>
    </source>
</evidence>
<keyword evidence="2 5" id="KW-0808">Transferase</keyword>
<dbReference type="GO" id="GO:0035657">
    <property type="term" value="C:eRF1 methyltransferase complex"/>
    <property type="evidence" value="ECO:0007669"/>
    <property type="project" value="TreeGrafter"/>
</dbReference>
<dbReference type="InterPro" id="IPR029063">
    <property type="entry name" value="SAM-dependent_MTases_sf"/>
</dbReference>
<proteinExistence type="predicted"/>
<organism evidence="5 6">
    <name type="scientific">Hassallia byssoidea VB512170</name>
    <dbReference type="NCBI Taxonomy" id="1304833"/>
    <lineage>
        <taxon>Bacteria</taxon>
        <taxon>Bacillati</taxon>
        <taxon>Cyanobacteriota</taxon>
        <taxon>Cyanophyceae</taxon>
        <taxon>Nostocales</taxon>
        <taxon>Tolypothrichaceae</taxon>
        <taxon>Hassallia</taxon>
    </lineage>
</organism>
<keyword evidence="3" id="KW-0949">S-adenosyl-L-methionine</keyword>
<gene>
    <name evidence="5" type="ORF">PI95_017700</name>
</gene>
<feature type="domain" description="Methyltransferase small" evidence="4">
    <location>
        <begin position="51"/>
        <end position="179"/>
    </location>
</feature>
<evidence type="ECO:0000259" key="4">
    <source>
        <dbReference type="Pfam" id="PF05175"/>
    </source>
</evidence>
<dbReference type="GO" id="GO:0008276">
    <property type="term" value="F:protein methyltransferase activity"/>
    <property type="evidence" value="ECO:0007669"/>
    <property type="project" value="TreeGrafter"/>
</dbReference>
<keyword evidence="6" id="KW-1185">Reference proteome</keyword>
<dbReference type="GO" id="GO:0032259">
    <property type="term" value="P:methylation"/>
    <property type="evidence" value="ECO:0007669"/>
    <property type="project" value="UniProtKB-KW"/>
</dbReference>
<dbReference type="SUPFAM" id="SSF53335">
    <property type="entry name" value="S-adenosyl-L-methionine-dependent methyltransferases"/>
    <property type="match status" value="1"/>
</dbReference>
<dbReference type="PANTHER" id="PTHR45875">
    <property type="entry name" value="METHYLTRANSFERASE N6AMT1"/>
    <property type="match status" value="1"/>
</dbReference>
<dbReference type="GO" id="GO:0008757">
    <property type="term" value="F:S-adenosylmethionine-dependent methyltransferase activity"/>
    <property type="evidence" value="ECO:0007669"/>
    <property type="project" value="TreeGrafter"/>
</dbReference>
<dbReference type="PANTHER" id="PTHR45875:SF1">
    <property type="entry name" value="METHYLTRANSFERASE N6AMT1"/>
    <property type="match status" value="1"/>
</dbReference>
<dbReference type="Gene3D" id="3.40.50.150">
    <property type="entry name" value="Vaccinia Virus protein VP39"/>
    <property type="match status" value="1"/>
</dbReference>
<evidence type="ECO:0000256" key="2">
    <source>
        <dbReference type="ARBA" id="ARBA00022679"/>
    </source>
</evidence>
<dbReference type="EMBL" id="JTCM02000039">
    <property type="protein sequence ID" value="NEU74343.1"/>
    <property type="molecule type" value="Genomic_DNA"/>
</dbReference>
<name>A0A846HBA2_9CYAN</name>
<evidence type="ECO:0000256" key="1">
    <source>
        <dbReference type="ARBA" id="ARBA00022603"/>
    </source>
</evidence>
<dbReference type="AlphaFoldDB" id="A0A846HBA2"/>
<protein>
    <submittedName>
        <fullName evidence="5">Methyltransferase</fullName>
    </submittedName>
</protein>
<evidence type="ECO:0000313" key="6">
    <source>
        <dbReference type="Proteomes" id="UP000031549"/>
    </source>
</evidence>
<reference evidence="5 6" key="1">
    <citation type="journal article" date="2015" name="Genome Announc.">
        <title>Draft Genome Sequence of Cyanobacterium Hassallia byssoidea Strain VB512170, Isolated from Monuments in India.</title>
        <authorList>
            <person name="Singh D."/>
            <person name="Chandrababunaidu M.M."/>
            <person name="Panda A."/>
            <person name="Sen D."/>
            <person name="Bhattacharyya S."/>
            <person name="Adhikary S.P."/>
            <person name="Tripathy S."/>
        </authorList>
    </citation>
    <scope>NUCLEOTIDE SEQUENCE [LARGE SCALE GENOMIC DNA]</scope>
    <source>
        <strain evidence="5 6">VB512170</strain>
    </source>
</reference>
<comment type="caution">
    <text evidence="5">The sequence shown here is derived from an EMBL/GenBank/DDBJ whole genome shotgun (WGS) entry which is preliminary data.</text>
</comment>
<dbReference type="CDD" id="cd02440">
    <property type="entry name" value="AdoMet_MTases"/>
    <property type="match status" value="1"/>
</dbReference>
<evidence type="ECO:0000256" key="3">
    <source>
        <dbReference type="ARBA" id="ARBA00022691"/>
    </source>
</evidence>
<keyword evidence="1 5" id="KW-0489">Methyltransferase</keyword>
<sequence length="221" mass="24995">MNSENKLELSPDQKERTAKMYEVYQRQPYLIELDGIKLNIGKGVFPPEQGYTTKLMAKVLKTYSVNTALDLGCGSGYLALTLRQNKVPNVWAADINPAAVECTKENIKLNNDLAPIEVVHSNLFAQLNQAIQFDLIVFNQPFYYAGGPFNASSDEGHPLNERFLRQARNYLKSDGKILMNYSDLGDEINNPKRTAELLGYQVKVKLTEKSESFNNQVYEFS</sequence>
<dbReference type="Pfam" id="PF05175">
    <property type="entry name" value="MTS"/>
    <property type="match status" value="1"/>
</dbReference>
<accession>A0A846HBA2</accession>
<dbReference type="Proteomes" id="UP000031549">
    <property type="component" value="Unassembled WGS sequence"/>
</dbReference>
<dbReference type="RefSeq" id="WP_039752868.1">
    <property type="nucleotide sequence ID" value="NZ_JTCM02000039.1"/>
</dbReference>